<dbReference type="GO" id="GO:0016787">
    <property type="term" value="F:hydrolase activity"/>
    <property type="evidence" value="ECO:0007669"/>
    <property type="project" value="UniProtKB-ARBA"/>
</dbReference>
<name>A0ABD3SN16_9LAMI</name>
<gene>
    <name evidence="2" type="ORF">ACJIZ3_021775</name>
</gene>
<dbReference type="EMBL" id="JBJXBP010000006">
    <property type="protein sequence ID" value="KAL3825746.1"/>
    <property type="molecule type" value="Genomic_DNA"/>
</dbReference>
<sequence length="320" mass="36445">MENQVTGVKYEEEHIVNSRGVKLFACRWLPENSEPKALIFLCHGYAMECSISMKGCATRLVKAGYEVHGIDCEGHGKSSGLLGLISNFDDLVDDLSEHFTNVSERRENKRKMRILMGESMGGAMVLRLHRKKPEYWDGAVLVAPMCKIADEMRPSPLVVKILSSLARVIPTWKLTPTPDIIDLAFRDPIIRKEVRTNPYTYKGRPRLQTSYQLYTVSMDLEKRLKEVTLPFIVLHGEEDKVTDPSVSKLLHESSPSVDKTFKLYPGMWHSLSYGELSENLDTVFSDVVNWLDDRIFSANAKLEEQQKLDNDQNALKLKLK</sequence>
<dbReference type="AlphaFoldDB" id="A0ABD3SN16"/>
<evidence type="ECO:0000259" key="1">
    <source>
        <dbReference type="Pfam" id="PF12146"/>
    </source>
</evidence>
<evidence type="ECO:0000313" key="2">
    <source>
        <dbReference type="EMBL" id="KAL3825746.1"/>
    </source>
</evidence>
<protein>
    <recommendedName>
        <fullName evidence="1">Serine aminopeptidase S33 domain-containing protein</fullName>
    </recommendedName>
</protein>
<keyword evidence="3" id="KW-1185">Reference proteome</keyword>
<proteinExistence type="predicted"/>
<dbReference type="Proteomes" id="UP001634393">
    <property type="component" value="Unassembled WGS sequence"/>
</dbReference>
<dbReference type="InterPro" id="IPR000073">
    <property type="entry name" value="AB_hydrolase_1"/>
</dbReference>
<dbReference type="Gene3D" id="3.40.50.1820">
    <property type="entry name" value="alpha/beta hydrolase"/>
    <property type="match status" value="1"/>
</dbReference>
<dbReference type="PRINTS" id="PR00111">
    <property type="entry name" value="ABHYDROLASE"/>
</dbReference>
<organism evidence="2 3">
    <name type="scientific">Penstemon smallii</name>
    <dbReference type="NCBI Taxonomy" id="265156"/>
    <lineage>
        <taxon>Eukaryota</taxon>
        <taxon>Viridiplantae</taxon>
        <taxon>Streptophyta</taxon>
        <taxon>Embryophyta</taxon>
        <taxon>Tracheophyta</taxon>
        <taxon>Spermatophyta</taxon>
        <taxon>Magnoliopsida</taxon>
        <taxon>eudicotyledons</taxon>
        <taxon>Gunneridae</taxon>
        <taxon>Pentapetalae</taxon>
        <taxon>asterids</taxon>
        <taxon>lamiids</taxon>
        <taxon>Lamiales</taxon>
        <taxon>Plantaginaceae</taxon>
        <taxon>Cheloneae</taxon>
        <taxon>Penstemon</taxon>
    </lineage>
</organism>
<feature type="domain" description="Serine aminopeptidase S33" evidence="1">
    <location>
        <begin position="34"/>
        <end position="271"/>
    </location>
</feature>
<dbReference type="FunFam" id="3.40.50.1820:FF:000036">
    <property type="entry name" value="Alpha/beta-Hydrolases superfamily protein"/>
    <property type="match status" value="1"/>
</dbReference>
<accession>A0ABD3SN16</accession>
<dbReference type="InterPro" id="IPR051044">
    <property type="entry name" value="MAG_DAG_Lipase"/>
</dbReference>
<comment type="caution">
    <text evidence="2">The sequence shown here is derived from an EMBL/GenBank/DDBJ whole genome shotgun (WGS) entry which is preliminary data.</text>
</comment>
<dbReference type="Pfam" id="PF12146">
    <property type="entry name" value="Hydrolase_4"/>
    <property type="match status" value="1"/>
</dbReference>
<dbReference type="InterPro" id="IPR022742">
    <property type="entry name" value="Hydrolase_4"/>
</dbReference>
<reference evidence="2 3" key="1">
    <citation type="submission" date="2024-12" db="EMBL/GenBank/DDBJ databases">
        <title>The unique morphological basis and parallel evolutionary history of personate flowers in Penstemon.</title>
        <authorList>
            <person name="Depatie T.H."/>
            <person name="Wessinger C.A."/>
        </authorList>
    </citation>
    <scope>NUCLEOTIDE SEQUENCE [LARGE SCALE GENOMIC DNA]</scope>
    <source>
        <strain evidence="2">WTNN_2</strain>
        <tissue evidence="2">Leaf</tissue>
    </source>
</reference>
<evidence type="ECO:0000313" key="3">
    <source>
        <dbReference type="Proteomes" id="UP001634393"/>
    </source>
</evidence>
<dbReference type="SUPFAM" id="SSF53474">
    <property type="entry name" value="alpha/beta-Hydrolases"/>
    <property type="match status" value="1"/>
</dbReference>
<dbReference type="PANTHER" id="PTHR11614">
    <property type="entry name" value="PHOSPHOLIPASE-RELATED"/>
    <property type="match status" value="1"/>
</dbReference>
<dbReference type="InterPro" id="IPR029058">
    <property type="entry name" value="AB_hydrolase_fold"/>
</dbReference>